<organism evidence="1 2">
    <name type="scientific">Cryptolaemus montrouzieri</name>
    <dbReference type="NCBI Taxonomy" id="559131"/>
    <lineage>
        <taxon>Eukaryota</taxon>
        <taxon>Metazoa</taxon>
        <taxon>Ecdysozoa</taxon>
        <taxon>Arthropoda</taxon>
        <taxon>Hexapoda</taxon>
        <taxon>Insecta</taxon>
        <taxon>Pterygota</taxon>
        <taxon>Neoptera</taxon>
        <taxon>Endopterygota</taxon>
        <taxon>Coleoptera</taxon>
        <taxon>Polyphaga</taxon>
        <taxon>Cucujiformia</taxon>
        <taxon>Coccinelloidea</taxon>
        <taxon>Coccinellidae</taxon>
        <taxon>Scymninae</taxon>
        <taxon>Scymnini</taxon>
        <taxon>Cryptolaemus</taxon>
    </lineage>
</organism>
<dbReference type="EMBL" id="JABFTP020000021">
    <property type="protein sequence ID" value="KAL3268010.1"/>
    <property type="molecule type" value="Genomic_DNA"/>
</dbReference>
<comment type="caution">
    <text evidence="1">The sequence shown here is derived from an EMBL/GenBank/DDBJ whole genome shotgun (WGS) entry which is preliminary data.</text>
</comment>
<reference evidence="1 2" key="1">
    <citation type="journal article" date="2021" name="BMC Biol.">
        <title>Horizontally acquired antibacterial genes associated with adaptive radiation of ladybird beetles.</title>
        <authorList>
            <person name="Li H.S."/>
            <person name="Tang X.F."/>
            <person name="Huang Y.H."/>
            <person name="Xu Z.Y."/>
            <person name="Chen M.L."/>
            <person name="Du X.Y."/>
            <person name="Qiu B.Y."/>
            <person name="Chen P.T."/>
            <person name="Zhang W."/>
            <person name="Slipinski A."/>
            <person name="Escalona H.E."/>
            <person name="Waterhouse R.M."/>
            <person name="Zwick A."/>
            <person name="Pang H."/>
        </authorList>
    </citation>
    <scope>NUCLEOTIDE SEQUENCE [LARGE SCALE GENOMIC DNA]</scope>
    <source>
        <strain evidence="1">SYSU2018</strain>
    </source>
</reference>
<accession>A0ABD2MP24</accession>
<gene>
    <name evidence="1" type="ORF">HHI36_007143</name>
</gene>
<evidence type="ECO:0000313" key="1">
    <source>
        <dbReference type="EMBL" id="KAL3268010.1"/>
    </source>
</evidence>
<protein>
    <submittedName>
        <fullName evidence="1">Uncharacterized protein</fullName>
    </submittedName>
</protein>
<proteinExistence type="predicted"/>
<keyword evidence="2" id="KW-1185">Reference proteome</keyword>
<dbReference type="AlphaFoldDB" id="A0ABD2MP24"/>
<feature type="non-terminal residue" evidence="1">
    <location>
        <position position="1"/>
    </location>
</feature>
<sequence>CGVCQLTPSGASPLELGKVQLHSNPDAWEGSGEIKYSPWNKKLNCRGQVSELRWIQRKTTKAEKGLTNIGCWNVQVLNTKEQQVFRELMTYNIDIAVLSETKKRDRVIKK</sequence>
<dbReference type="Proteomes" id="UP001516400">
    <property type="component" value="Unassembled WGS sequence"/>
</dbReference>
<evidence type="ECO:0000313" key="2">
    <source>
        <dbReference type="Proteomes" id="UP001516400"/>
    </source>
</evidence>
<name>A0ABD2MP24_9CUCU</name>